<accession>A0A0G4G1P3</accession>
<dbReference type="Gene3D" id="3.40.50.200">
    <property type="entry name" value="Peptidase S8/S53 domain"/>
    <property type="match status" value="1"/>
</dbReference>
<comment type="catalytic activity">
    <reaction evidence="5">
        <text>Hydrolysis of proteins with broad specificity for peptide bonds, and a preference for a large uncharged residue in P1. Hydrolyzes peptide amides.</text>
        <dbReference type="EC" id="3.4.21.62"/>
    </reaction>
</comment>
<dbReference type="InterPro" id="IPR000209">
    <property type="entry name" value="Peptidase_S8/S53_dom"/>
</dbReference>
<sequence>MRSHHHVFFRRGAFIAAFVLLAGIFDQHHPASAQAFPFPNFSLPKLPWDSAPSPSSPTPKSASHRDDDALVHHPLCDWLKQQKQAIQDAADHFIDATSSTSTTSHEVPIPLYEQKNAGETERYVIEGGAYNNRQQRESAGLFGLGLLPTYEDSSQPKIEWTSLVKSMLVRRASDDELNHLSNSKPFQLVGLQVSLPRKIDKKVEELLAEMEGELGGEGGAAASEAERETMAEEQVDLVVRAVLREELQLSAQDAMQKAYAKGHVTTHKERKQHMTKIHEERDALIKSIMQPIREKVEAMGGQGREIFSISPTMRITLPLGRVRELVSMDEVELVYKEEEFEKEVCDGSDLRKIHQFDNFLDDGYTGEGPKGSSPDIPIGVFEIATINPHHPGWLDCGDGIEEEGTHGEACINGKFGRFIKTFSCIQESGCNETSTLNRPYDEHAMGVASVLFGDVTGGQDPGIQDKIAQVARSGGATEASAFFFELGPSTLALQRALDAILLYEKTMSTDGPFIVNYSAGIIEGESDCSGTDGVSRMANDFFRAGRVFVKSAGNQGGGGGKRCTVTRPGSAHGILTIGSLGDTPDLMDDERCEAEHISSFSSRGGDGDRSIVDLVAQGCWSSMYDTDAGYTNKACGTSFAAPVVAAAAAVFADWYLNSPIGSLIEDPGVLMAAMLMMGDRGSSSGSKRLEKGFDPLWGAGALRLRRFDDAGLDDPWRWALGWTCIDDGEILELQVNEGKKIDKDVDSFTGVIFWFDENAEQGLAYADLDLILKTADGDEIMVTSASQFDNKERVWSDKVGGKSIKLEVTGYGIPTTRADPICGDASQKVYYGWYFEDHDRDDSNGPTLAQASVNV</sequence>
<dbReference type="GO" id="GO:0006508">
    <property type="term" value="P:proteolysis"/>
    <property type="evidence" value="ECO:0007669"/>
    <property type="project" value="UniProtKB-KW"/>
</dbReference>
<name>A0A0G4G1P3_VITBC</name>
<reference evidence="8 9" key="1">
    <citation type="submission" date="2014-11" db="EMBL/GenBank/DDBJ databases">
        <authorList>
            <person name="Zhu J."/>
            <person name="Qi W."/>
            <person name="Song R."/>
        </authorList>
    </citation>
    <scope>NUCLEOTIDE SEQUENCE [LARGE SCALE GENOMIC DNA]</scope>
</reference>
<dbReference type="PROSITE" id="PS00138">
    <property type="entry name" value="SUBTILASE_SER"/>
    <property type="match status" value="1"/>
</dbReference>
<organism evidence="8 9">
    <name type="scientific">Vitrella brassicaformis (strain CCMP3155)</name>
    <dbReference type="NCBI Taxonomy" id="1169540"/>
    <lineage>
        <taxon>Eukaryota</taxon>
        <taxon>Sar</taxon>
        <taxon>Alveolata</taxon>
        <taxon>Colpodellida</taxon>
        <taxon>Vitrellaceae</taxon>
        <taxon>Vitrella</taxon>
    </lineage>
</organism>
<protein>
    <recommendedName>
        <fullName evidence="6">subtilisin</fullName>
        <ecNumber evidence="6">3.4.21.62</ecNumber>
    </recommendedName>
</protein>
<dbReference type="InterPro" id="IPR050131">
    <property type="entry name" value="Peptidase_S8_subtilisin-like"/>
</dbReference>
<dbReference type="InParanoid" id="A0A0G4G1P3"/>
<evidence type="ECO:0000256" key="2">
    <source>
        <dbReference type="ARBA" id="ARBA00022670"/>
    </source>
</evidence>
<dbReference type="PANTHER" id="PTHR43806:SF11">
    <property type="entry name" value="CEREVISIN-RELATED"/>
    <property type="match status" value="1"/>
</dbReference>
<dbReference type="InterPro" id="IPR023828">
    <property type="entry name" value="Peptidase_S8_Ser-AS"/>
</dbReference>
<dbReference type="Proteomes" id="UP000041254">
    <property type="component" value="Unassembled WGS sequence"/>
</dbReference>
<feature type="domain" description="Peptidase S8/S53" evidence="7">
    <location>
        <begin position="435"/>
        <end position="651"/>
    </location>
</feature>
<dbReference type="InterPro" id="IPR036852">
    <property type="entry name" value="Peptidase_S8/S53_dom_sf"/>
</dbReference>
<dbReference type="GO" id="GO:0005615">
    <property type="term" value="C:extracellular space"/>
    <property type="evidence" value="ECO:0007669"/>
    <property type="project" value="TreeGrafter"/>
</dbReference>
<dbReference type="GO" id="GO:0004252">
    <property type="term" value="F:serine-type endopeptidase activity"/>
    <property type="evidence" value="ECO:0007669"/>
    <property type="project" value="UniProtKB-EC"/>
</dbReference>
<gene>
    <name evidence="8" type="ORF">Vbra_16640</name>
</gene>
<evidence type="ECO:0000313" key="8">
    <source>
        <dbReference type="EMBL" id="CEM21650.1"/>
    </source>
</evidence>
<comment type="similarity">
    <text evidence="1">Belongs to the peptidase S8 family.</text>
</comment>
<keyword evidence="9" id="KW-1185">Reference proteome</keyword>
<evidence type="ECO:0000256" key="4">
    <source>
        <dbReference type="ARBA" id="ARBA00022825"/>
    </source>
</evidence>
<proteinExistence type="inferred from homology"/>
<dbReference type="PhylomeDB" id="A0A0G4G1P3"/>
<dbReference type="Pfam" id="PF00082">
    <property type="entry name" value="Peptidase_S8"/>
    <property type="match status" value="1"/>
</dbReference>
<evidence type="ECO:0000313" key="9">
    <source>
        <dbReference type="Proteomes" id="UP000041254"/>
    </source>
</evidence>
<dbReference type="AlphaFoldDB" id="A0A0G4G1P3"/>
<dbReference type="SUPFAM" id="SSF52743">
    <property type="entry name" value="Subtilisin-like"/>
    <property type="match status" value="1"/>
</dbReference>
<keyword evidence="4" id="KW-0720">Serine protease</keyword>
<evidence type="ECO:0000256" key="5">
    <source>
        <dbReference type="ARBA" id="ARBA00023529"/>
    </source>
</evidence>
<evidence type="ECO:0000256" key="3">
    <source>
        <dbReference type="ARBA" id="ARBA00022801"/>
    </source>
</evidence>
<keyword evidence="3" id="KW-0378">Hydrolase</keyword>
<evidence type="ECO:0000259" key="7">
    <source>
        <dbReference type="Pfam" id="PF00082"/>
    </source>
</evidence>
<evidence type="ECO:0000256" key="1">
    <source>
        <dbReference type="ARBA" id="ARBA00011073"/>
    </source>
</evidence>
<dbReference type="EMBL" id="CDMY01000542">
    <property type="protein sequence ID" value="CEM21650.1"/>
    <property type="molecule type" value="Genomic_DNA"/>
</dbReference>
<dbReference type="PANTHER" id="PTHR43806">
    <property type="entry name" value="PEPTIDASE S8"/>
    <property type="match status" value="1"/>
</dbReference>
<keyword evidence="2" id="KW-0645">Protease</keyword>
<evidence type="ECO:0000256" key="6">
    <source>
        <dbReference type="ARBA" id="ARBA00023619"/>
    </source>
</evidence>
<dbReference type="VEuPathDB" id="CryptoDB:Vbra_16640"/>
<dbReference type="EC" id="3.4.21.62" evidence="6"/>